<name>W0E7V9_MARPU</name>
<dbReference type="KEGG" id="mpur:MARPU_13320"/>
<accession>W0E7V9</accession>
<protein>
    <submittedName>
        <fullName evidence="1">Uncharacterized protein</fullName>
    </submittedName>
</protein>
<dbReference type="EMBL" id="CP007031">
    <property type="protein sequence ID" value="AHF05603.1"/>
    <property type="molecule type" value="Genomic_DNA"/>
</dbReference>
<gene>
    <name evidence="1" type="ORF">MARPU_13320</name>
</gene>
<dbReference type="Proteomes" id="UP000005275">
    <property type="component" value="Chromosome"/>
</dbReference>
<evidence type="ECO:0000313" key="2">
    <source>
        <dbReference type="Proteomes" id="UP000005275"/>
    </source>
</evidence>
<dbReference type="STRING" id="765910.MARPU_13320"/>
<evidence type="ECO:0000313" key="1">
    <source>
        <dbReference type="EMBL" id="AHF05603.1"/>
    </source>
</evidence>
<dbReference type="AlphaFoldDB" id="W0E7V9"/>
<proteinExistence type="predicted"/>
<dbReference type="HOGENOM" id="CLU_2807404_0_0_6"/>
<reference evidence="1 2" key="1">
    <citation type="submission" date="2013-12" db="EMBL/GenBank/DDBJ databases">
        <authorList>
            <consortium name="DOE Joint Genome Institute"/>
            <person name="Bryant D.A."/>
            <person name="Huntemann M."/>
            <person name="Han J."/>
            <person name="Chen A."/>
            <person name="Kyrpides N."/>
            <person name="Mavromatis K."/>
            <person name="Markowitz V."/>
            <person name="Palaniappan K."/>
            <person name="Ivanova N."/>
            <person name="Schaumberg A."/>
            <person name="Pati A."/>
            <person name="Liolios K."/>
            <person name="Nordberg H.P."/>
            <person name="Cantor M.N."/>
            <person name="Hua S.X."/>
            <person name="Woyke T."/>
        </authorList>
    </citation>
    <scope>NUCLEOTIDE SEQUENCE [LARGE SCALE GENOMIC DNA]</scope>
    <source>
        <strain evidence="1 2">984</strain>
    </source>
</reference>
<keyword evidence="2" id="KW-1185">Reference proteome</keyword>
<organism evidence="1 2">
    <name type="scientific">Marichromatium purpuratum 984</name>
    <dbReference type="NCBI Taxonomy" id="765910"/>
    <lineage>
        <taxon>Bacteria</taxon>
        <taxon>Pseudomonadati</taxon>
        <taxon>Pseudomonadota</taxon>
        <taxon>Gammaproteobacteria</taxon>
        <taxon>Chromatiales</taxon>
        <taxon>Chromatiaceae</taxon>
        <taxon>Marichromatium</taxon>
    </lineage>
</organism>
<sequence length="67" mass="7116">MMRDPVDAGWTVVRGITASASHRPSSRWPPHVERCAGGVITCCSCPRGIMRRRRARAAAGVVGDGVA</sequence>